<reference evidence="2 3" key="1">
    <citation type="submission" date="2014-03" db="EMBL/GenBank/DDBJ databases">
        <title>Genome of Paenirhodobacter enshiensis DW2-9.</title>
        <authorList>
            <person name="Wang D."/>
            <person name="Wang G."/>
        </authorList>
    </citation>
    <scope>NUCLEOTIDE SEQUENCE [LARGE SCALE GENOMIC DNA]</scope>
    <source>
        <strain evidence="2 3">DW2-9</strain>
    </source>
</reference>
<name>A0A086XW03_9RHOB</name>
<evidence type="ECO:0000313" key="2">
    <source>
        <dbReference type="EMBL" id="KFI26203.1"/>
    </source>
</evidence>
<keyword evidence="3" id="KW-1185">Reference proteome</keyword>
<keyword evidence="1" id="KW-1133">Transmembrane helix</keyword>
<dbReference type="RefSeq" id="WP_036637710.1">
    <property type="nucleotide sequence ID" value="NZ_CAXYYU010000064.1"/>
</dbReference>
<keyword evidence="1" id="KW-0472">Membrane</keyword>
<protein>
    <recommendedName>
        <fullName evidence="4">Rod shape-determining protein MreD</fullName>
    </recommendedName>
</protein>
<feature type="transmembrane region" description="Helical" evidence="1">
    <location>
        <begin position="109"/>
        <end position="132"/>
    </location>
</feature>
<gene>
    <name evidence="2" type="ORF">CG50_02575</name>
</gene>
<dbReference type="eggNOG" id="ENOG5032RJQ">
    <property type="taxonomic scope" value="Bacteria"/>
</dbReference>
<dbReference type="EMBL" id="JFZB01000016">
    <property type="protein sequence ID" value="KFI26203.1"/>
    <property type="molecule type" value="Genomic_DNA"/>
</dbReference>
<feature type="transmembrane region" description="Helical" evidence="1">
    <location>
        <begin position="58"/>
        <end position="75"/>
    </location>
</feature>
<sequence>MVDPRSARRLGHYAIFAAIAALTTFLRLLPVNPAPGGIPGPDLMVAFTFVWLMRRPDYVPALLIVAVFLFEDLIYWRPVGLWTLAMLGGTEFLRARVRPGRHMPLPVEIALVGAVTLTMLLGNRLILGLVMIEQPGLGPEMLRWLMTLVAYPFVVALSELAFGLRRPAPGESAVRHGA</sequence>
<keyword evidence="1" id="KW-0812">Transmembrane</keyword>
<accession>A0A086XW03</accession>
<dbReference type="AlphaFoldDB" id="A0A086XW03"/>
<evidence type="ECO:0000313" key="3">
    <source>
        <dbReference type="Proteomes" id="UP000028824"/>
    </source>
</evidence>
<comment type="caution">
    <text evidence="2">The sequence shown here is derived from an EMBL/GenBank/DDBJ whole genome shotgun (WGS) entry which is preliminary data.</text>
</comment>
<organism evidence="2 3">
    <name type="scientific">Paenirhodobacter enshiensis</name>
    <dbReference type="NCBI Taxonomy" id="1105367"/>
    <lineage>
        <taxon>Bacteria</taxon>
        <taxon>Pseudomonadati</taxon>
        <taxon>Pseudomonadota</taxon>
        <taxon>Alphaproteobacteria</taxon>
        <taxon>Rhodobacterales</taxon>
        <taxon>Rhodobacter group</taxon>
        <taxon>Paenirhodobacter</taxon>
    </lineage>
</organism>
<dbReference type="OrthoDB" id="7629477at2"/>
<feature type="transmembrane region" description="Helical" evidence="1">
    <location>
        <begin position="12"/>
        <end position="30"/>
    </location>
</feature>
<proteinExistence type="predicted"/>
<evidence type="ECO:0008006" key="4">
    <source>
        <dbReference type="Google" id="ProtNLM"/>
    </source>
</evidence>
<feature type="transmembrane region" description="Helical" evidence="1">
    <location>
        <begin position="144"/>
        <end position="162"/>
    </location>
</feature>
<dbReference type="Proteomes" id="UP000028824">
    <property type="component" value="Unassembled WGS sequence"/>
</dbReference>
<dbReference type="STRING" id="1105367.CG50_02575"/>
<evidence type="ECO:0000256" key="1">
    <source>
        <dbReference type="SAM" id="Phobius"/>
    </source>
</evidence>